<evidence type="ECO:0000313" key="5">
    <source>
        <dbReference type="Proteomes" id="UP000029120"/>
    </source>
</evidence>
<sequence length="725" mass="80156">MISRPPVLMKPSRGFGEMMTGRALISESLVLMSVPGLLLKARRVAPSQLTCASYRNICAILTMAAELGRSVNLAQLEEMVGIAKSGDCGRFYASMRSGCMILTGVSSRIERWKNKYFFVRINKYAIGDFTGVIHAGWSSRIGRKLQVLEPVPKGALSLIDELKKLGQQKWGDFIEQRIRRCRRRVTTGDFTVPLAKIGPYTHRPLKDRKKRPSKKQSSEAGSMGLEDLDVVVYNVGSGSAKVVASSAVRRKEKGIVIDDSSKRVGAAAPTRPVEGSKAIGGSEPRWSEKRKDREDDRRRSESDPKKSRKGKGKDKGMVVSETANVEPPNFEERDAEERVGDQTAVGATLSFGDDYDFNLRFAGRGRHILEDPVACGEYVRCIQGHPRGPVPESDEMMVSNVNFMRTRYEGMLQKNHELIMENRVLKSRMKNMTIAAEEKVGRILALEKENEGLKVEAAKWEDEVQSMMGEKQSIYQLAKSQMKRLRVSRSDTATNFGEYAIEKVGTGLREKIEAKFGKIRRHIADSKKMNQISSTVGQIKAFLSFYEEQGSAPEGAVERLQEDLEKCLKMAAAHDVEKISEEDFTFPDRASWIPDEELVFPIDTPNKIGQYGFGEEWDSSGEEEVRGGDEVDPRSSRVIIRVGGSDPPESSRGRGERNGSGSSHVSETDEDEGSLGVDDRAKNVEHPPEVAGAATKAAEGPSMAADPARGPVVTSEIPGIDDVNF</sequence>
<dbReference type="Proteomes" id="UP000029120">
    <property type="component" value="Unassembled WGS sequence"/>
</dbReference>
<feature type="region of interest" description="Disordered" evidence="2">
    <location>
        <begin position="610"/>
        <end position="725"/>
    </location>
</feature>
<feature type="region of interest" description="Disordered" evidence="2">
    <location>
        <begin position="262"/>
        <end position="338"/>
    </location>
</feature>
<evidence type="ECO:0000256" key="1">
    <source>
        <dbReference type="SAM" id="Coils"/>
    </source>
</evidence>
<reference evidence="5" key="1">
    <citation type="journal article" date="2015" name="Nat. Plants">
        <title>Genome expansion of Arabis alpina linked with retrotransposition and reduced symmetric DNA methylation.</title>
        <authorList>
            <person name="Willing E.M."/>
            <person name="Rawat V."/>
            <person name="Mandakova T."/>
            <person name="Maumus F."/>
            <person name="James G.V."/>
            <person name="Nordstroem K.J."/>
            <person name="Becker C."/>
            <person name="Warthmann N."/>
            <person name="Chica C."/>
            <person name="Szarzynska B."/>
            <person name="Zytnicki M."/>
            <person name="Albani M.C."/>
            <person name="Kiefer C."/>
            <person name="Bergonzi S."/>
            <person name="Castaings L."/>
            <person name="Mateos J.L."/>
            <person name="Berns M.C."/>
            <person name="Bujdoso N."/>
            <person name="Piofczyk T."/>
            <person name="de Lorenzo L."/>
            <person name="Barrero-Sicilia C."/>
            <person name="Mateos I."/>
            <person name="Piednoel M."/>
            <person name="Hagmann J."/>
            <person name="Chen-Min-Tao R."/>
            <person name="Iglesias-Fernandez R."/>
            <person name="Schuster S.C."/>
            <person name="Alonso-Blanco C."/>
            <person name="Roudier F."/>
            <person name="Carbonero P."/>
            <person name="Paz-Ares J."/>
            <person name="Davis S.J."/>
            <person name="Pecinka A."/>
            <person name="Quesneville H."/>
            <person name="Colot V."/>
            <person name="Lysak M.A."/>
            <person name="Weigel D."/>
            <person name="Coupland G."/>
            <person name="Schneeberger K."/>
        </authorList>
    </citation>
    <scope>NUCLEOTIDE SEQUENCE [LARGE SCALE GENOMIC DNA]</scope>
    <source>
        <strain evidence="5">cv. Pajares</strain>
    </source>
</reference>
<dbReference type="Gramene" id="KFK24331">
    <property type="protein sequence ID" value="KFK24331"/>
    <property type="gene ID" value="AALP_AAs66670U000100"/>
</dbReference>
<protein>
    <recommendedName>
        <fullName evidence="3">DUF1204 domain-containing protein</fullName>
    </recommendedName>
</protein>
<dbReference type="EMBL" id="KL969893">
    <property type="protein sequence ID" value="KFK24331.1"/>
    <property type="molecule type" value="Genomic_DNA"/>
</dbReference>
<feature type="compositionally biased region" description="Basic and acidic residues" evidence="2">
    <location>
        <begin position="285"/>
        <end position="305"/>
    </location>
</feature>
<keyword evidence="1" id="KW-0175">Coiled coil</keyword>
<name>A0A087G379_ARAAL</name>
<gene>
    <name evidence="4" type="ORF">AALP_AAs66670U000100</name>
</gene>
<dbReference type="AlphaFoldDB" id="A0A087G379"/>
<feature type="compositionally biased region" description="Basic residues" evidence="2">
    <location>
        <begin position="203"/>
        <end position="214"/>
    </location>
</feature>
<feature type="coiled-coil region" evidence="1">
    <location>
        <begin position="443"/>
        <end position="470"/>
    </location>
</feature>
<evidence type="ECO:0000259" key="3">
    <source>
        <dbReference type="Pfam" id="PF06721"/>
    </source>
</evidence>
<dbReference type="eggNOG" id="ENOG502SXPT">
    <property type="taxonomic scope" value="Eukaryota"/>
</dbReference>
<dbReference type="InterPro" id="IPR009596">
    <property type="entry name" value="DUF1204"/>
</dbReference>
<organism evidence="4 5">
    <name type="scientific">Arabis alpina</name>
    <name type="common">Alpine rock-cress</name>
    <dbReference type="NCBI Taxonomy" id="50452"/>
    <lineage>
        <taxon>Eukaryota</taxon>
        <taxon>Viridiplantae</taxon>
        <taxon>Streptophyta</taxon>
        <taxon>Embryophyta</taxon>
        <taxon>Tracheophyta</taxon>
        <taxon>Spermatophyta</taxon>
        <taxon>Magnoliopsida</taxon>
        <taxon>eudicotyledons</taxon>
        <taxon>Gunneridae</taxon>
        <taxon>Pentapetalae</taxon>
        <taxon>rosids</taxon>
        <taxon>malvids</taxon>
        <taxon>Brassicales</taxon>
        <taxon>Brassicaceae</taxon>
        <taxon>Arabideae</taxon>
        <taxon>Arabis</taxon>
    </lineage>
</organism>
<dbReference type="OrthoDB" id="1113004at2759"/>
<feature type="domain" description="DUF1204" evidence="3">
    <location>
        <begin position="422"/>
        <end position="532"/>
    </location>
</feature>
<feature type="region of interest" description="Disordered" evidence="2">
    <location>
        <begin position="201"/>
        <end position="221"/>
    </location>
</feature>
<feature type="compositionally biased region" description="Basic and acidic residues" evidence="2">
    <location>
        <begin position="677"/>
        <end position="688"/>
    </location>
</feature>
<dbReference type="Pfam" id="PF06721">
    <property type="entry name" value="DUF1204"/>
    <property type="match status" value="1"/>
</dbReference>
<evidence type="ECO:0000256" key="2">
    <source>
        <dbReference type="SAM" id="MobiDB-lite"/>
    </source>
</evidence>
<proteinExistence type="predicted"/>
<accession>A0A087G379</accession>
<feature type="compositionally biased region" description="Basic and acidic residues" evidence="2">
    <location>
        <begin position="623"/>
        <end position="635"/>
    </location>
</feature>
<keyword evidence="5" id="KW-1185">Reference proteome</keyword>
<evidence type="ECO:0000313" key="4">
    <source>
        <dbReference type="EMBL" id="KFK24331.1"/>
    </source>
</evidence>